<protein>
    <submittedName>
        <fullName evidence="1">Uncharacterized protein</fullName>
    </submittedName>
</protein>
<evidence type="ECO:0000313" key="1">
    <source>
        <dbReference type="EMBL" id="GGD07379.1"/>
    </source>
</evidence>
<reference evidence="2" key="1">
    <citation type="journal article" date="2019" name="Int. J. Syst. Evol. Microbiol.">
        <title>The Global Catalogue of Microorganisms (GCM) 10K type strain sequencing project: providing services to taxonomists for standard genome sequencing and annotation.</title>
        <authorList>
            <consortium name="The Broad Institute Genomics Platform"/>
            <consortium name="The Broad Institute Genome Sequencing Center for Infectious Disease"/>
            <person name="Wu L."/>
            <person name="Ma J."/>
        </authorList>
    </citation>
    <scope>NUCLEOTIDE SEQUENCE [LARGE SCALE GENOMIC DNA]</scope>
    <source>
        <strain evidence="2">CGMCC 1.15353</strain>
    </source>
</reference>
<dbReference type="Proteomes" id="UP000642571">
    <property type="component" value="Unassembled WGS sequence"/>
</dbReference>
<evidence type="ECO:0000313" key="2">
    <source>
        <dbReference type="Proteomes" id="UP000642571"/>
    </source>
</evidence>
<comment type="caution">
    <text evidence="1">The sequence shown here is derived from an EMBL/GenBank/DDBJ whole genome shotgun (WGS) entry which is preliminary data.</text>
</comment>
<keyword evidence="2" id="KW-1185">Reference proteome</keyword>
<proteinExistence type="predicted"/>
<gene>
    <name evidence="1" type="ORF">GCM10011389_13710</name>
</gene>
<organism evidence="1 2">
    <name type="scientific">Pontibacillus salipaludis</name>
    <dbReference type="NCBI Taxonomy" id="1697394"/>
    <lineage>
        <taxon>Bacteria</taxon>
        <taxon>Bacillati</taxon>
        <taxon>Bacillota</taxon>
        <taxon>Bacilli</taxon>
        <taxon>Bacillales</taxon>
        <taxon>Bacillaceae</taxon>
        <taxon>Pontibacillus</taxon>
    </lineage>
</organism>
<accession>A0ABQ1PZ73</accession>
<name>A0ABQ1PZ73_9BACI</name>
<dbReference type="EMBL" id="BMIN01000004">
    <property type="protein sequence ID" value="GGD07379.1"/>
    <property type="molecule type" value="Genomic_DNA"/>
</dbReference>
<sequence>MLKQLGRYTNIARGVWGMGRLLREKEVDETPQGGFPEEAVKRLRKFD</sequence>